<keyword evidence="2 4" id="KW-0808">Transferase</keyword>
<feature type="region of interest" description="Disordered" evidence="5">
    <location>
        <begin position="72"/>
        <end position="94"/>
    </location>
</feature>
<dbReference type="InterPro" id="IPR004381">
    <property type="entry name" value="Glycerate_kinase"/>
</dbReference>
<evidence type="ECO:0000313" key="6">
    <source>
        <dbReference type="EMBL" id="WGK69082.1"/>
    </source>
</evidence>
<dbReference type="Proteomes" id="UP001228690">
    <property type="component" value="Chromosome"/>
</dbReference>
<dbReference type="PIRSF" id="PIRSF006078">
    <property type="entry name" value="GlxK"/>
    <property type="match status" value="1"/>
</dbReference>
<evidence type="ECO:0000256" key="1">
    <source>
        <dbReference type="ARBA" id="ARBA00006284"/>
    </source>
</evidence>
<dbReference type="NCBIfam" id="TIGR00045">
    <property type="entry name" value="glycerate kinase"/>
    <property type="match status" value="1"/>
</dbReference>
<keyword evidence="7" id="KW-1185">Reference proteome</keyword>
<keyword evidence="3 4" id="KW-0418">Kinase</keyword>
<dbReference type="InterPro" id="IPR036129">
    <property type="entry name" value="Glycerate_kinase_sf"/>
</dbReference>
<proteinExistence type="inferred from homology"/>
<dbReference type="RefSeq" id="WP_326927270.1">
    <property type="nucleotide sequence ID" value="NZ_CP123443.1"/>
</dbReference>
<dbReference type="Pfam" id="PF02595">
    <property type="entry name" value="Gly_kinase"/>
    <property type="match status" value="1"/>
</dbReference>
<evidence type="ECO:0000256" key="5">
    <source>
        <dbReference type="SAM" id="MobiDB-lite"/>
    </source>
</evidence>
<dbReference type="GO" id="GO:0008887">
    <property type="term" value="F:glycerate kinase activity"/>
    <property type="evidence" value="ECO:0007669"/>
    <property type="project" value="UniProtKB-EC"/>
</dbReference>
<comment type="similarity">
    <text evidence="1 4">Belongs to the glycerate kinase type-1 family.</text>
</comment>
<dbReference type="InterPro" id="IPR018193">
    <property type="entry name" value="Glyc_kinase_flavodox-like_fold"/>
</dbReference>
<sequence length="415" mass="42561">MYPTYPRHIVIAADSFKGSNTSTEVGQAMQRGFQKVFPQTGFRIVPVADGGEGTVEAVLLAVGGHLERLRVRGPLDSKGSDSKDLDLKDSDSKDPGRGVDAFWGRLSNGKAVLEMAAASGLPLLAPGQRNPLRTHTYGTGELIRAALDAGARQIMIGIGGSATNDGGVGMAQALGARFLDKDGGELQGGGGSLAELECIDTSGMDPRLKEAEILIACDVSNPLLGERGASAVYGPQKGANPEMVAVLDANLAHLAAVVTRDLGTSFADEPGAGAAGGLGFGLMSFCGGKLLSGIETVLRIIDFEKILAAADLVLTGEGRLDGQSVYGKVPVGVARWAKKAGKPVVAIVGELGAEAHAVFDHGIDALFPTVDRAMKSETAIAESRSALEATAERVARALVVGLQLGQAGSSGGPQL</sequence>
<dbReference type="Gene3D" id="3.40.50.10350">
    <property type="entry name" value="Glycerate kinase, domain 1"/>
    <property type="match status" value="1"/>
</dbReference>
<evidence type="ECO:0000256" key="2">
    <source>
        <dbReference type="ARBA" id="ARBA00022679"/>
    </source>
</evidence>
<reference evidence="6 7" key="1">
    <citation type="submission" date="2023-04" db="EMBL/GenBank/DDBJ databases">
        <title>Spirochaete genome identified in red abalone sample constitutes a novel genus.</title>
        <authorList>
            <person name="Sharma S.P."/>
            <person name="Purcell C.M."/>
            <person name="Hyde J.R."/>
            <person name="Severin A.J."/>
        </authorList>
    </citation>
    <scope>NUCLEOTIDE SEQUENCE [LARGE SCALE GENOMIC DNA]</scope>
    <source>
        <strain evidence="6 7">SP-2023</strain>
    </source>
</reference>
<evidence type="ECO:0000256" key="3">
    <source>
        <dbReference type="ARBA" id="ARBA00022777"/>
    </source>
</evidence>
<gene>
    <name evidence="6" type="ORF">P0082_11455</name>
</gene>
<dbReference type="PANTHER" id="PTHR21599:SF0">
    <property type="entry name" value="GLYCERATE KINASE"/>
    <property type="match status" value="1"/>
</dbReference>
<dbReference type="EC" id="2.7.1.31" evidence="6"/>
<evidence type="ECO:0000256" key="4">
    <source>
        <dbReference type="PIRNR" id="PIRNR006078"/>
    </source>
</evidence>
<dbReference type="InterPro" id="IPR018197">
    <property type="entry name" value="Glycerate_kinase_RE-like"/>
</dbReference>
<dbReference type="SUPFAM" id="SSF110738">
    <property type="entry name" value="Glycerate kinase I"/>
    <property type="match status" value="1"/>
</dbReference>
<dbReference type="PANTHER" id="PTHR21599">
    <property type="entry name" value="GLYCERATE KINASE"/>
    <property type="match status" value="1"/>
</dbReference>
<accession>A0ABY8MGI9</accession>
<organism evidence="6 7">
    <name type="scientific">Candidatus Haliotispira prima</name>
    <dbReference type="NCBI Taxonomy" id="3034016"/>
    <lineage>
        <taxon>Bacteria</taxon>
        <taxon>Pseudomonadati</taxon>
        <taxon>Spirochaetota</taxon>
        <taxon>Spirochaetia</taxon>
        <taxon>Spirochaetales</taxon>
        <taxon>Spirochaetaceae</taxon>
        <taxon>Candidatus Haliotispira</taxon>
    </lineage>
</organism>
<dbReference type="EMBL" id="CP123443">
    <property type="protein sequence ID" value="WGK69082.1"/>
    <property type="molecule type" value="Genomic_DNA"/>
</dbReference>
<name>A0ABY8MGI9_9SPIO</name>
<protein>
    <submittedName>
        <fullName evidence="6">Glycerate kinase</fullName>
        <ecNumber evidence="6">2.7.1.31</ecNumber>
    </submittedName>
</protein>
<dbReference type="Gene3D" id="3.90.1510.10">
    <property type="entry name" value="Glycerate kinase, domain 2"/>
    <property type="match status" value="1"/>
</dbReference>
<evidence type="ECO:0000313" key="7">
    <source>
        <dbReference type="Proteomes" id="UP001228690"/>
    </source>
</evidence>